<dbReference type="InterPro" id="IPR029190">
    <property type="entry name" value="Rrp14/SURF6_C"/>
</dbReference>
<evidence type="ECO:0000256" key="2">
    <source>
        <dbReference type="ARBA" id="ARBA00005904"/>
    </source>
</evidence>
<feature type="region of interest" description="Disordered" evidence="4">
    <location>
        <begin position="382"/>
        <end position="401"/>
    </location>
</feature>
<reference evidence="7 8" key="2">
    <citation type="journal article" date="2013" name="IMA Fungus">
        <title>IMA Genome-F 1: Ceratocystis fimbriata: Draft nuclear genome sequence for the plant pathogen, Ceratocystis fimbriata.</title>
        <authorList>
            <person name="Wilken P.M."/>
            <person name="Steenkamp E.T."/>
            <person name="Wingfield M.J."/>
            <person name="de Beer Z.W."/>
            <person name="Wingfield B.D."/>
        </authorList>
    </citation>
    <scope>NUCLEOTIDE SEQUENCE [LARGE SCALE GENOMIC DNA]</scope>
    <source>
        <strain evidence="7 8">CBS 114723</strain>
    </source>
</reference>
<dbReference type="GO" id="GO:0042274">
    <property type="term" value="P:ribosomal small subunit biogenesis"/>
    <property type="evidence" value="ECO:0007669"/>
    <property type="project" value="TreeGrafter"/>
</dbReference>
<name>A0A2C5WLQ5_9PEZI</name>
<reference evidence="7 8" key="1">
    <citation type="journal article" date="2013" name="Fungal Biol.">
        <title>Analysis of microsatellite markers in the genome of the plant pathogen Ceratocystis fimbriata.</title>
        <authorList>
            <person name="Simpson M.C."/>
            <person name="Wilken P.M."/>
            <person name="Coetzee M.P."/>
            <person name="Wingfield M.J."/>
            <person name="Wingfield B.D."/>
        </authorList>
    </citation>
    <scope>NUCLEOTIDE SEQUENCE [LARGE SCALE GENOMIC DNA]</scope>
    <source>
        <strain evidence="7 8">CBS 114723</strain>
    </source>
</reference>
<feature type="compositionally biased region" description="Basic and acidic residues" evidence="4">
    <location>
        <begin position="262"/>
        <end position="273"/>
    </location>
</feature>
<evidence type="ECO:0000256" key="3">
    <source>
        <dbReference type="ARBA" id="ARBA00023242"/>
    </source>
</evidence>
<feature type="compositionally biased region" description="Basic and acidic residues" evidence="4">
    <location>
        <begin position="150"/>
        <end position="172"/>
    </location>
</feature>
<accession>A0A2C5WLQ5</accession>
<dbReference type="GO" id="GO:0003677">
    <property type="term" value="F:DNA binding"/>
    <property type="evidence" value="ECO:0007669"/>
    <property type="project" value="TreeGrafter"/>
</dbReference>
<gene>
    <name evidence="7" type="primary">RRP14</name>
    <name evidence="7" type="ORF">CFIMG_006083RA</name>
</gene>
<feature type="domain" description="Ribosomal RNA-processing protein 14/surfeit locus protein 6 C-terminal" evidence="5">
    <location>
        <begin position="307"/>
        <end position="500"/>
    </location>
</feature>
<feature type="domain" description="Ribosomal RNA-processing protein 14 N-terminal" evidence="6">
    <location>
        <begin position="8"/>
        <end position="72"/>
    </location>
</feature>
<dbReference type="Pfam" id="PF04935">
    <property type="entry name" value="SURF6"/>
    <property type="match status" value="1"/>
</dbReference>
<feature type="compositionally biased region" description="Acidic residues" evidence="4">
    <location>
        <begin position="96"/>
        <end position="112"/>
    </location>
</feature>
<organism evidence="7 8">
    <name type="scientific">Ceratocystis fimbriata CBS 114723</name>
    <dbReference type="NCBI Taxonomy" id="1035309"/>
    <lineage>
        <taxon>Eukaryota</taxon>
        <taxon>Fungi</taxon>
        <taxon>Dikarya</taxon>
        <taxon>Ascomycota</taxon>
        <taxon>Pezizomycotina</taxon>
        <taxon>Sordariomycetes</taxon>
        <taxon>Hypocreomycetidae</taxon>
        <taxon>Microascales</taxon>
        <taxon>Ceratocystidaceae</taxon>
        <taxon>Ceratocystis</taxon>
    </lineage>
</organism>
<dbReference type="InterPro" id="IPR007019">
    <property type="entry name" value="SURF6"/>
</dbReference>
<evidence type="ECO:0000256" key="1">
    <source>
        <dbReference type="ARBA" id="ARBA00004123"/>
    </source>
</evidence>
<evidence type="ECO:0000256" key="4">
    <source>
        <dbReference type="SAM" id="MobiDB-lite"/>
    </source>
</evidence>
<dbReference type="EMBL" id="APWK03000150">
    <property type="protein sequence ID" value="PHH50088.1"/>
    <property type="molecule type" value="Genomic_DNA"/>
</dbReference>
<dbReference type="InterPro" id="IPR029188">
    <property type="entry name" value="Rrp14_N"/>
</dbReference>
<keyword evidence="3" id="KW-0539">Nucleus</keyword>
<dbReference type="PANTHER" id="PTHR14369">
    <property type="entry name" value="SURFEIT LOCUS PROTEIN 6"/>
    <property type="match status" value="1"/>
</dbReference>
<feature type="compositionally biased region" description="Basic residues" evidence="4">
    <location>
        <begin position="51"/>
        <end position="66"/>
    </location>
</feature>
<feature type="compositionally biased region" description="Low complexity" evidence="4">
    <location>
        <begin position="236"/>
        <end position="249"/>
    </location>
</feature>
<protein>
    <submittedName>
        <fullName evidence="7">Ribosomal RNA-processing protein 14</fullName>
    </submittedName>
</protein>
<feature type="region of interest" description="Disordered" evidence="4">
    <location>
        <begin position="453"/>
        <end position="531"/>
    </location>
</feature>
<feature type="compositionally biased region" description="Basic residues" evidence="4">
    <location>
        <begin position="505"/>
        <end position="519"/>
    </location>
</feature>
<evidence type="ECO:0000259" key="6">
    <source>
        <dbReference type="Pfam" id="PF15459"/>
    </source>
</evidence>
<dbReference type="GO" id="GO:0005730">
    <property type="term" value="C:nucleolus"/>
    <property type="evidence" value="ECO:0007669"/>
    <property type="project" value="TreeGrafter"/>
</dbReference>
<proteinExistence type="inferred from homology"/>
<feature type="compositionally biased region" description="Basic and acidic residues" evidence="4">
    <location>
        <begin position="296"/>
        <end position="313"/>
    </location>
</feature>
<evidence type="ECO:0000313" key="8">
    <source>
        <dbReference type="Proteomes" id="UP000222788"/>
    </source>
</evidence>
<dbReference type="Pfam" id="PF15459">
    <property type="entry name" value="RRP14"/>
    <property type="match status" value="1"/>
</dbReference>
<dbReference type="STRING" id="1035309.A0A2C5WLQ5"/>
<feature type="compositionally biased region" description="Polar residues" evidence="4">
    <location>
        <begin position="214"/>
        <end position="234"/>
    </location>
</feature>
<feature type="compositionally biased region" description="Basic and acidic residues" evidence="4">
    <location>
        <begin position="326"/>
        <end position="341"/>
    </location>
</feature>
<feature type="region of interest" description="Disordered" evidence="4">
    <location>
        <begin position="38"/>
        <end position="273"/>
    </location>
</feature>
<evidence type="ECO:0000259" key="5">
    <source>
        <dbReference type="Pfam" id="PF04935"/>
    </source>
</evidence>
<comment type="subcellular location">
    <subcellularLocation>
        <location evidence="1">Nucleus</location>
    </subcellularLocation>
</comment>
<feature type="compositionally biased region" description="Basic and acidic residues" evidence="4">
    <location>
        <begin position="113"/>
        <end position="138"/>
    </location>
</feature>
<feature type="region of interest" description="Disordered" evidence="4">
    <location>
        <begin position="296"/>
        <end position="355"/>
    </location>
</feature>
<sequence>MAESLEDRIRDHAAAFNGLLSLIPSKLYYGADATANTTAATDDAGIDPHNNKKKKKTKAEKKAAKKARLDPDNDANRSAKDVMDEAGRKKRKLQELEEEATQAEEYEEVEGIEPEKPREGLKETKERTKKVKVDDENKSAATTSEPAAADETKVQKKSEKLERKKQKAEQKKATKIAKTATTTPTTADTASSAPKSAPKKTKTSETKDDEWTDVETSMLQSPASESKDTSNIPAPSTEESSTMTSGSSSNDVEESQPQPTTEKPRLIKVPKDTAEFRERFAAKMAALRAARFKENNMEGKPVRTRHELIESRRAKQIARKAHKKEQRQAAKRAEEVKREEALASNSPQILSPPGMELELNDTAANLSFGRVAFGDGSQLSHDLSYSLSRDSKKGPSDPKTALLKLQNAKKRLAAMTPEKRAEIEDKEAWLTARRRAEGEKIRDDELSLKKAVKRKERVKKRSEREWDDRLKGVEKAKADKQKKRETNLRKRIDDKLQRKLEKATGKKRSKSGGAKKKSRPGFEGSSFGKKK</sequence>
<dbReference type="PANTHER" id="PTHR14369:SF0">
    <property type="entry name" value="SURFEIT LOCUS PROTEIN 6"/>
    <property type="match status" value="1"/>
</dbReference>
<keyword evidence="8" id="KW-1185">Reference proteome</keyword>
<dbReference type="AlphaFoldDB" id="A0A2C5WLQ5"/>
<feature type="compositionally biased region" description="Low complexity" evidence="4">
    <location>
        <begin position="176"/>
        <end position="196"/>
    </location>
</feature>
<dbReference type="Proteomes" id="UP000222788">
    <property type="component" value="Unassembled WGS sequence"/>
</dbReference>
<feature type="compositionally biased region" description="Basic and acidic residues" evidence="4">
    <location>
        <begin position="462"/>
        <end position="504"/>
    </location>
</feature>
<feature type="compositionally biased region" description="Basic and acidic residues" evidence="4">
    <location>
        <begin position="67"/>
        <end position="87"/>
    </location>
</feature>
<dbReference type="GO" id="GO:0003723">
    <property type="term" value="F:RNA binding"/>
    <property type="evidence" value="ECO:0007669"/>
    <property type="project" value="TreeGrafter"/>
</dbReference>
<comment type="similarity">
    <text evidence="2">Belongs to the SURF6 family.</text>
</comment>
<dbReference type="OrthoDB" id="444809at2759"/>
<dbReference type="GO" id="GO:0042273">
    <property type="term" value="P:ribosomal large subunit biogenesis"/>
    <property type="evidence" value="ECO:0007669"/>
    <property type="project" value="TreeGrafter"/>
</dbReference>
<feature type="compositionally biased region" description="Basic residues" evidence="4">
    <location>
        <begin position="314"/>
        <end position="325"/>
    </location>
</feature>
<comment type="caution">
    <text evidence="7">The sequence shown here is derived from an EMBL/GenBank/DDBJ whole genome shotgun (WGS) entry which is preliminary data.</text>
</comment>
<evidence type="ECO:0000313" key="7">
    <source>
        <dbReference type="EMBL" id="PHH50088.1"/>
    </source>
</evidence>